<dbReference type="HOGENOM" id="CLU_1084851_0_0_11"/>
<dbReference type="OrthoDB" id="5188566at2"/>
<dbReference type="SUPFAM" id="SSF110087">
    <property type="entry name" value="DR1885-like metal-binding protein"/>
    <property type="match status" value="1"/>
</dbReference>
<dbReference type="KEGG" id="fri:FraEuI1c_0378"/>
<dbReference type="InParanoid" id="E3J8M1"/>
<name>E3J8M1_PSEI1</name>
<dbReference type="InterPro" id="IPR007410">
    <property type="entry name" value="LpqE-like"/>
</dbReference>
<dbReference type="Gene3D" id="2.60.40.1890">
    <property type="entry name" value="PCu(A)C copper chaperone"/>
    <property type="match status" value="1"/>
</dbReference>
<dbReference type="EMBL" id="CP002299">
    <property type="protein sequence ID" value="ADP78464.1"/>
    <property type="molecule type" value="Genomic_DNA"/>
</dbReference>
<dbReference type="STRING" id="298654.FraEuI1c_0378"/>
<keyword evidence="2" id="KW-1185">Reference proteome</keyword>
<proteinExistence type="predicted"/>
<accession>E3J8M1</accession>
<dbReference type="InterPro" id="IPR036182">
    <property type="entry name" value="PCuAC_sf"/>
</dbReference>
<evidence type="ECO:0000313" key="1">
    <source>
        <dbReference type="EMBL" id="ADP78464.1"/>
    </source>
</evidence>
<dbReference type="Pfam" id="PF04314">
    <property type="entry name" value="PCuAC"/>
    <property type="match status" value="1"/>
</dbReference>
<evidence type="ECO:0000313" key="2">
    <source>
        <dbReference type="Proteomes" id="UP000002484"/>
    </source>
</evidence>
<gene>
    <name evidence="1" type="ordered locus">FraEuI1c_0378</name>
</gene>
<sequence>MSRRLGARSIAFPRRPVVSPALPTSPAVAAMHGQTREGAAAHPLRRGAVMLAAAALLGAPALAACASGNDAMTNLARTTTNTANGAVGTINLRNVYVAGPVSQGGDAQVISALFNGGSQDDALVAISSPDATGGTPGSPATLAPAGGQIYIANGSAPTLTGLKKNLPIGTATKVTFTFAKAGAVTLDVPVEAPLPGASAAPSVTAAATTAAATPTATGTALTGVTPTAGASATTGLVPTVAPTVTATP</sequence>
<protein>
    <submittedName>
        <fullName evidence="1">Putative lipoprotein</fullName>
    </submittedName>
</protein>
<dbReference type="AlphaFoldDB" id="E3J8M1"/>
<organism evidence="1 2">
    <name type="scientific">Pseudofrankia inefficax (strain DSM 45817 / CECT 9037 / DDB 130130 / EuI1c)</name>
    <name type="common">Frankia inefficax</name>
    <dbReference type="NCBI Taxonomy" id="298654"/>
    <lineage>
        <taxon>Bacteria</taxon>
        <taxon>Bacillati</taxon>
        <taxon>Actinomycetota</taxon>
        <taxon>Actinomycetes</taxon>
        <taxon>Frankiales</taxon>
        <taxon>Frankiaceae</taxon>
        <taxon>Pseudofrankia</taxon>
    </lineage>
</organism>
<reference evidence="1 2" key="1">
    <citation type="submission" date="2010-10" db="EMBL/GenBank/DDBJ databases">
        <title>Complete sequence of Frankia sp. EuI1c.</title>
        <authorList>
            <consortium name="US DOE Joint Genome Institute"/>
            <person name="Lucas S."/>
            <person name="Copeland A."/>
            <person name="Lapidus A."/>
            <person name="Cheng J.-F."/>
            <person name="Bruce D."/>
            <person name="Goodwin L."/>
            <person name="Pitluck S."/>
            <person name="Chertkov O."/>
            <person name="Detter J.C."/>
            <person name="Han C."/>
            <person name="Tapia R."/>
            <person name="Land M."/>
            <person name="Hauser L."/>
            <person name="Jeffries C."/>
            <person name="Kyrpides N."/>
            <person name="Ivanova N."/>
            <person name="Mikhailova N."/>
            <person name="Beauchemin N."/>
            <person name="Sen A."/>
            <person name="Sur S.A."/>
            <person name="Gtari M."/>
            <person name="Wall L."/>
            <person name="Tisa L."/>
            <person name="Woyke T."/>
        </authorList>
    </citation>
    <scope>NUCLEOTIDE SEQUENCE [LARGE SCALE GENOMIC DNA]</scope>
    <source>
        <strain evidence="2">DSM 45817 / CECT 9037 / EuI1c</strain>
    </source>
</reference>
<dbReference type="eggNOG" id="COG2847">
    <property type="taxonomic scope" value="Bacteria"/>
</dbReference>
<keyword evidence="1" id="KW-0449">Lipoprotein</keyword>
<dbReference type="Proteomes" id="UP000002484">
    <property type="component" value="Chromosome"/>
</dbReference>